<evidence type="ECO:0000313" key="2">
    <source>
        <dbReference type="Proteomes" id="UP000653411"/>
    </source>
</evidence>
<keyword evidence="2" id="KW-1185">Reference proteome</keyword>
<reference evidence="1" key="2">
    <citation type="submission" date="2020-09" db="EMBL/GenBank/DDBJ databases">
        <authorList>
            <person name="Sun Q."/>
            <person name="Zhou Y."/>
        </authorList>
    </citation>
    <scope>NUCLEOTIDE SEQUENCE</scope>
    <source>
        <strain evidence="1">CGMCC 4.7110</strain>
    </source>
</reference>
<sequence>MIRLRRAVLEADTAERLRGYTDDIRRQATERERKDRAKELWANRRQVRPALVKGLAEMAPGHERCMYCGDSQGTDIDHFEPKSLAPLRTFDWLNHLLACLFCNSNQKRNLFPTAADGSPLLVDPTVEDPLDHLRLVLPLGTYRGLTDRGRACIEVFGLNERAVLVKGRVDAYWTARDSVELWRTAMDKGDRDKAKRIVRVAWDRPLIDVLVAMFHQSGHPAADALFAGEEELLGLLLDSELRTAFLHFRGVNY</sequence>
<dbReference type="Gene3D" id="1.10.30.50">
    <property type="match status" value="1"/>
</dbReference>
<keyword evidence="1" id="KW-0378">Hydrolase</keyword>
<dbReference type="InterPro" id="IPR003615">
    <property type="entry name" value="HNH_nuc"/>
</dbReference>
<dbReference type="AlphaFoldDB" id="A0A917UGR3"/>
<reference evidence="1" key="1">
    <citation type="journal article" date="2014" name="Int. J. Syst. Evol. Microbiol.">
        <title>Complete genome sequence of Corynebacterium casei LMG S-19264T (=DSM 44701T), isolated from a smear-ripened cheese.</title>
        <authorList>
            <consortium name="US DOE Joint Genome Institute (JGI-PGF)"/>
            <person name="Walter F."/>
            <person name="Albersmeier A."/>
            <person name="Kalinowski J."/>
            <person name="Ruckert C."/>
        </authorList>
    </citation>
    <scope>NUCLEOTIDE SEQUENCE</scope>
    <source>
        <strain evidence="1">CGMCC 4.7110</strain>
    </source>
</reference>
<dbReference type="GO" id="GO:0004519">
    <property type="term" value="F:endonuclease activity"/>
    <property type="evidence" value="ECO:0007669"/>
    <property type="project" value="UniProtKB-KW"/>
</dbReference>
<dbReference type="EMBL" id="BMML01000002">
    <property type="protein sequence ID" value="GGM91910.1"/>
    <property type="molecule type" value="Genomic_DNA"/>
</dbReference>
<comment type="caution">
    <text evidence="1">The sequence shown here is derived from an EMBL/GenBank/DDBJ whole genome shotgun (WGS) entry which is preliminary data.</text>
</comment>
<gene>
    <name evidence="1" type="ORF">GCM10011578_009830</name>
</gene>
<dbReference type="Proteomes" id="UP000653411">
    <property type="component" value="Unassembled WGS sequence"/>
</dbReference>
<evidence type="ECO:0000313" key="1">
    <source>
        <dbReference type="EMBL" id="GGM91910.1"/>
    </source>
</evidence>
<dbReference type="CDD" id="cd00085">
    <property type="entry name" value="HNHc"/>
    <property type="match status" value="1"/>
</dbReference>
<keyword evidence="1" id="KW-0255">Endonuclease</keyword>
<name>A0A917UGR3_9ACTN</name>
<protein>
    <submittedName>
        <fullName evidence="1">HNH endonuclease</fullName>
    </submittedName>
</protein>
<keyword evidence="1" id="KW-0540">Nuclease</keyword>
<proteinExistence type="predicted"/>
<organism evidence="1 2">
    <name type="scientific">Streptomyces fuscichromogenes</name>
    <dbReference type="NCBI Taxonomy" id="1324013"/>
    <lineage>
        <taxon>Bacteria</taxon>
        <taxon>Bacillati</taxon>
        <taxon>Actinomycetota</taxon>
        <taxon>Actinomycetes</taxon>
        <taxon>Kitasatosporales</taxon>
        <taxon>Streptomycetaceae</taxon>
        <taxon>Streptomyces</taxon>
    </lineage>
</organism>
<accession>A0A917UGR3</accession>
<dbReference type="RefSeq" id="WP_229712806.1">
    <property type="nucleotide sequence ID" value="NZ_BMML01000002.1"/>
</dbReference>